<accession>A0ABQ6LLM1</accession>
<dbReference type="RefSeq" id="WP_285669983.1">
    <property type="nucleotide sequence ID" value="NZ_BSYI01000003.1"/>
</dbReference>
<dbReference type="Proteomes" id="UP001239909">
    <property type="component" value="Unassembled WGS sequence"/>
</dbReference>
<dbReference type="InterPro" id="IPR001451">
    <property type="entry name" value="Hexapep"/>
</dbReference>
<evidence type="ECO:0000313" key="1">
    <source>
        <dbReference type="EMBL" id="GMG81321.1"/>
    </source>
</evidence>
<dbReference type="SUPFAM" id="SSF51161">
    <property type="entry name" value="Trimeric LpxA-like enzymes"/>
    <property type="match status" value="1"/>
</dbReference>
<proteinExistence type="predicted"/>
<dbReference type="InterPro" id="IPR011004">
    <property type="entry name" value="Trimer_LpxA-like_sf"/>
</dbReference>
<dbReference type="EMBL" id="BSYI01000003">
    <property type="protein sequence ID" value="GMG81321.1"/>
    <property type="molecule type" value="Genomic_DNA"/>
</dbReference>
<keyword evidence="2" id="KW-1185">Reference proteome</keyword>
<dbReference type="Pfam" id="PF00132">
    <property type="entry name" value="Hexapep"/>
    <property type="match status" value="1"/>
</dbReference>
<protein>
    <submittedName>
        <fullName evidence="1">Gamma carbonic anhydrase family protein</fullName>
    </submittedName>
</protein>
<organism evidence="1 2">
    <name type="scientific">Paralimibaculum aggregatum</name>
    <dbReference type="NCBI Taxonomy" id="3036245"/>
    <lineage>
        <taxon>Bacteria</taxon>
        <taxon>Pseudomonadati</taxon>
        <taxon>Pseudomonadota</taxon>
        <taxon>Alphaproteobacteria</taxon>
        <taxon>Rhodobacterales</taxon>
        <taxon>Paracoccaceae</taxon>
        <taxon>Paralimibaculum</taxon>
    </lineage>
</organism>
<reference evidence="1 2" key="1">
    <citation type="submission" date="2023-04" db="EMBL/GenBank/DDBJ databases">
        <title>Marinoamorphus aggregata gen. nov., sp. Nov., isolate from tissue of brittle star Ophioplocus japonicus.</title>
        <authorList>
            <person name="Kawano K."/>
            <person name="Sawayama S."/>
            <person name="Nakagawa S."/>
        </authorList>
    </citation>
    <scope>NUCLEOTIDE SEQUENCE [LARGE SCALE GENOMIC DNA]</scope>
    <source>
        <strain evidence="1 2">NKW23</strain>
    </source>
</reference>
<dbReference type="PANTHER" id="PTHR13061:SF29">
    <property type="entry name" value="GAMMA CARBONIC ANHYDRASE-LIKE 1, MITOCHONDRIAL-RELATED"/>
    <property type="match status" value="1"/>
</dbReference>
<sequence>MSLYALGEDAPRLPDGPHYIAPGAALIGDVTIAPDVSIWFNAVLRGDNEPITIGRGSNIQDGAVCHTDPGFPLVVGADVTVGHLAILHGCTVGDGCLIGMGAVVMNGARVGRGCLIGAKALVPEGREIPDGAMVLGSPGKVVRVLDAEAQAGLLRAAEAYREKLARYSAGLRPAGG</sequence>
<dbReference type="PANTHER" id="PTHR13061">
    <property type="entry name" value="DYNACTIN SUBUNIT P25"/>
    <property type="match status" value="1"/>
</dbReference>
<dbReference type="InterPro" id="IPR050484">
    <property type="entry name" value="Transf_Hexapept/Carb_Anhydrase"/>
</dbReference>
<gene>
    <name evidence="1" type="ORF">LNKW23_05340</name>
</gene>
<comment type="caution">
    <text evidence="1">The sequence shown here is derived from an EMBL/GenBank/DDBJ whole genome shotgun (WGS) entry which is preliminary data.</text>
</comment>
<dbReference type="CDD" id="cd04645">
    <property type="entry name" value="LbH_gamma_CA_like"/>
    <property type="match status" value="1"/>
</dbReference>
<dbReference type="Gene3D" id="2.160.10.10">
    <property type="entry name" value="Hexapeptide repeat proteins"/>
    <property type="match status" value="1"/>
</dbReference>
<dbReference type="InterPro" id="IPR047324">
    <property type="entry name" value="LbH_gamma_CA-like"/>
</dbReference>
<evidence type="ECO:0000313" key="2">
    <source>
        <dbReference type="Proteomes" id="UP001239909"/>
    </source>
</evidence>
<name>A0ABQ6LLM1_9RHOB</name>